<keyword evidence="2" id="KW-1185">Reference proteome</keyword>
<dbReference type="OrthoDB" id="6499973at2759"/>
<dbReference type="EMBL" id="BGZK01001563">
    <property type="protein sequence ID" value="GBP82412.1"/>
    <property type="molecule type" value="Genomic_DNA"/>
</dbReference>
<comment type="caution">
    <text evidence="1">The sequence shown here is derived from an EMBL/GenBank/DDBJ whole genome shotgun (WGS) entry which is preliminary data.</text>
</comment>
<sequence>MELNKQVNIIPKMTKKKEIKSKILKDGEFIPPDGGWGWIIVFAAGISNLSALPVLQQFGLLFHDKLGRLNMSSAQTTTIINMNSALTSCVGA</sequence>
<evidence type="ECO:0000313" key="1">
    <source>
        <dbReference type="EMBL" id="GBP82412.1"/>
    </source>
</evidence>
<gene>
    <name evidence="1" type="ORF">EVAR_99103_1</name>
</gene>
<proteinExistence type="predicted"/>
<protein>
    <submittedName>
        <fullName evidence="1">Uncharacterized protein</fullName>
    </submittedName>
</protein>
<dbReference type="AlphaFoldDB" id="A0A4C1Z513"/>
<dbReference type="Proteomes" id="UP000299102">
    <property type="component" value="Unassembled WGS sequence"/>
</dbReference>
<reference evidence="1 2" key="1">
    <citation type="journal article" date="2019" name="Commun. Biol.">
        <title>The bagworm genome reveals a unique fibroin gene that provides high tensile strength.</title>
        <authorList>
            <person name="Kono N."/>
            <person name="Nakamura H."/>
            <person name="Ohtoshi R."/>
            <person name="Tomita M."/>
            <person name="Numata K."/>
            <person name="Arakawa K."/>
        </authorList>
    </citation>
    <scope>NUCLEOTIDE SEQUENCE [LARGE SCALE GENOMIC DNA]</scope>
</reference>
<accession>A0A4C1Z513</accession>
<dbReference type="STRING" id="151549.A0A4C1Z513"/>
<organism evidence="1 2">
    <name type="scientific">Eumeta variegata</name>
    <name type="common">Bagworm moth</name>
    <name type="synonym">Eumeta japonica</name>
    <dbReference type="NCBI Taxonomy" id="151549"/>
    <lineage>
        <taxon>Eukaryota</taxon>
        <taxon>Metazoa</taxon>
        <taxon>Ecdysozoa</taxon>
        <taxon>Arthropoda</taxon>
        <taxon>Hexapoda</taxon>
        <taxon>Insecta</taxon>
        <taxon>Pterygota</taxon>
        <taxon>Neoptera</taxon>
        <taxon>Endopterygota</taxon>
        <taxon>Lepidoptera</taxon>
        <taxon>Glossata</taxon>
        <taxon>Ditrysia</taxon>
        <taxon>Tineoidea</taxon>
        <taxon>Psychidae</taxon>
        <taxon>Oiketicinae</taxon>
        <taxon>Eumeta</taxon>
    </lineage>
</organism>
<evidence type="ECO:0000313" key="2">
    <source>
        <dbReference type="Proteomes" id="UP000299102"/>
    </source>
</evidence>
<name>A0A4C1Z513_EUMVA</name>